<sequence>MKTVKKNSLALLAVIFTLVGISKIDLVKASNAGVKVCPGDGKGCVLWGAIEKGDGSGFIEIGKDDESQDTPAEPGA</sequence>
<protein>
    <submittedName>
        <fullName evidence="1">Uncharacterized protein</fullName>
    </submittedName>
</protein>
<dbReference type="GeneID" id="88829305"/>
<name>A0A562M9A0_9SPHI</name>
<organism evidence="1 2">
    <name type="scientific">Sphingobacterium siyangense</name>
    <dbReference type="NCBI Taxonomy" id="459529"/>
    <lineage>
        <taxon>Bacteria</taxon>
        <taxon>Pseudomonadati</taxon>
        <taxon>Bacteroidota</taxon>
        <taxon>Sphingobacteriia</taxon>
        <taxon>Sphingobacteriales</taxon>
        <taxon>Sphingobacteriaceae</taxon>
        <taxon>Sphingobacterium</taxon>
    </lineage>
</organism>
<reference evidence="1 2" key="1">
    <citation type="journal article" date="2015" name="Stand. Genomic Sci.">
        <title>Genomic Encyclopedia of Bacterial and Archaeal Type Strains, Phase III: the genomes of soil and plant-associated and newly described type strains.</title>
        <authorList>
            <person name="Whitman W.B."/>
            <person name="Woyke T."/>
            <person name="Klenk H.P."/>
            <person name="Zhou Y."/>
            <person name="Lilburn T.G."/>
            <person name="Beck B.J."/>
            <person name="De Vos P."/>
            <person name="Vandamme P."/>
            <person name="Eisen J.A."/>
            <person name="Garrity G."/>
            <person name="Hugenholtz P."/>
            <person name="Kyrpides N.C."/>
        </authorList>
    </citation>
    <scope>NUCLEOTIDE SEQUENCE [LARGE SCALE GENOMIC DNA]</scope>
    <source>
        <strain evidence="1 2">CGMCC 1.6855</strain>
    </source>
</reference>
<gene>
    <name evidence="1" type="ORF">IQ31_04386</name>
</gene>
<proteinExistence type="predicted"/>
<dbReference type="AlphaFoldDB" id="A0A562M9A0"/>
<comment type="caution">
    <text evidence="1">The sequence shown here is derived from an EMBL/GenBank/DDBJ whole genome shotgun (WGS) entry which is preliminary data.</text>
</comment>
<evidence type="ECO:0000313" key="1">
    <source>
        <dbReference type="EMBL" id="TWI16388.1"/>
    </source>
</evidence>
<dbReference type="OrthoDB" id="9867550at2"/>
<dbReference type="RefSeq" id="WP_075991178.1">
    <property type="nucleotide sequence ID" value="NZ_CP080574.1"/>
</dbReference>
<evidence type="ECO:0000313" key="2">
    <source>
        <dbReference type="Proteomes" id="UP000315908"/>
    </source>
</evidence>
<dbReference type="Proteomes" id="UP000315908">
    <property type="component" value="Unassembled WGS sequence"/>
</dbReference>
<dbReference type="EMBL" id="VLKR01000030">
    <property type="protein sequence ID" value="TWI16388.1"/>
    <property type="molecule type" value="Genomic_DNA"/>
</dbReference>
<accession>A0A562M9A0</accession>